<dbReference type="Pfam" id="PF03668">
    <property type="entry name" value="RapZ-like_N"/>
    <property type="match status" value="1"/>
</dbReference>
<feature type="domain" description="RapZ-like N-terminal" evidence="5">
    <location>
        <begin position="2"/>
        <end position="145"/>
    </location>
</feature>
<evidence type="ECO:0000256" key="3">
    <source>
        <dbReference type="ARBA" id="ARBA00023134"/>
    </source>
</evidence>
<dbReference type="PANTHER" id="PTHR30448:SF0">
    <property type="entry name" value="RNASE ADAPTER PROTEIN RAPZ"/>
    <property type="match status" value="1"/>
</dbReference>
<evidence type="ECO:0000313" key="8">
    <source>
        <dbReference type="Proteomes" id="UP000231701"/>
    </source>
</evidence>
<dbReference type="GO" id="GO:0005525">
    <property type="term" value="F:GTP binding"/>
    <property type="evidence" value="ECO:0007669"/>
    <property type="project" value="UniProtKB-UniRule"/>
</dbReference>
<gene>
    <name evidence="7" type="ORF">Ga0123461_2339</name>
</gene>
<dbReference type="InterPro" id="IPR053930">
    <property type="entry name" value="RapZ-like_N"/>
</dbReference>
<dbReference type="HAMAP" id="MF_00636">
    <property type="entry name" value="RapZ_like"/>
    <property type="match status" value="1"/>
</dbReference>
<dbReference type="InterPro" id="IPR053931">
    <property type="entry name" value="RapZ_C"/>
</dbReference>
<keyword evidence="1 4" id="KW-0547">Nucleotide-binding</keyword>
<dbReference type="Gene3D" id="3.40.50.300">
    <property type="entry name" value="P-loop containing nucleotide triphosphate hydrolases"/>
    <property type="match status" value="1"/>
</dbReference>
<organism evidence="7 8">
    <name type="scientific">Mariprofundus aestuarium</name>
    <dbReference type="NCBI Taxonomy" id="1921086"/>
    <lineage>
        <taxon>Bacteria</taxon>
        <taxon>Pseudomonadati</taxon>
        <taxon>Pseudomonadota</taxon>
        <taxon>Candidatius Mariprofundia</taxon>
        <taxon>Mariprofundales</taxon>
        <taxon>Mariprofundaceae</taxon>
        <taxon>Mariprofundus</taxon>
    </lineage>
</organism>
<dbReference type="Proteomes" id="UP000231701">
    <property type="component" value="Chromosome"/>
</dbReference>
<proteinExistence type="inferred from homology"/>
<evidence type="ECO:0000256" key="2">
    <source>
        <dbReference type="ARBA" id="ARBA00022840"/>
    </source>
</evidence>
<dbReference type="KEGG" id="maes:Ga0123461_2339"/>
<evidence type="ECO:0000259" key="5">
    <source>
        <dbReference type="Pfam" id="PF03668"/>
    </source>
</evidence>
<dbReference type="PIRSF" id="PIRSF005052">
    <property type="entry name" value="P-loopkin"/>
    <property type="match status" value="1"/>
</dbReference>
<reference evidence="7 8" key="1">
    <citation type="submission" date="2016-12" db="EMBL/GenBank/DDBJ databases">
        <title>Isolation and genomic insights into novel planktonic Zetaproteobacteria from stratified waters of the Chesapeake Bay.</title>
        <authorList>
            <person name="McAllister S.M."/>
            <person name="Kato S."/>
            <person name="Chan C.S."/>
            <person name="Chiu B.K."/>
            <person name="Field E.K."/>
        </authorList>
    </citation>
    <scope>NUCLEOTIDE SEQUENCE [LARGE SCALE GENOMIC DNA]</scope>
    <source>
        <strain evidence="7 8">CP-5</strain>
    </source>
</reference>
<sequence>MLLISGLSGAGKSTVLHALEDAGFFCTDNLPLEMLREWSMIMHTRKRPAAVCLDARSGFPANAICATVKETLAEYEWQMLFVEAEDKVLQRRFSTVKRRHPFPAGVDLMDSIRKERESLLPIRNIADLVLDSSYLTPYELAESAELFWHKPESKSHRMNCTVMSFSYKHGLPAVADMVFDMRFLPNPHYVPELAQQTGRDAEVIEFLQSSSEVKEAQERIRQWFAYSWPMVLKERKQYFTVAFGCSGGRHRSVYMAEQLADWLNREGLALPVIQHRELAIVERRHADQTGVVS</sequence>
<feature type="binding site" evidence="4">
    <location>
        <begin position="54"/>
        <end position="57"/>
    </location>
    <ligand>
        <name>GTP</name>
        <dbReference type="ChEBI" id="CHEBI:37565"/>
    </ligand>
</feature>
<dbReference type="Pfam" id="PF22740">
    <property type="entry name" value="PapZ_C"/>
    <property type="match status" value="1"/>
</dbReference>
<name>A0A2K8L0B4_MARES</name>
<accession>A0A2K8L0B4</accession>
<evidence type="ECO:0000313" key="7">
    <source>
        <dbReference type="EMBL" id="ATX80740.1"/>
    </source>
</evidence>
<dbReference type="InterPro" id="IPR027417">
    <property type="entry name" value="P-loop_NTPase"/>
</dbReference>
<evidence type="ECO:0000259" key="6">
    <source>
        <dbReference type="Pfam" id="PF22740"/>
    </source>
</evidence>
<dbReference type="AlphaFoldDB" id="A0A2K8L0B4"/>
<dbReference type="RefSeq" id="WP_100278475.1">
    <property type="nucleotide sequence ID" value="NZ_CP018799.1"/>
</dbReference>
<dbReference type="PANTHER" id="PTHR30448">
    <property type="entry name" value="RNASE ADAPTER PROTEIN RAPZ"/>
    <property type="match status" value="1"/>
</dbReference>
<dbReference type="InterPro" id="IPR005337">
    <property type="entry name" value="RapZ-like"/>
</dbReference>
<keyword evidence="8" id="KW-1185">Reference proteome</keyword>
<evidence type="ECO:0000256" key="1">
    <source>
        <dbReference type="ARBA" id="ARBA00022741"/>
    </source>
</evidence>
<dbReference type="OrthoDB" id="9784461at2"/>
<keyword evidence="2 4" id="KW-0067">ATP-binding</keyword>
<protein>
    <submittedName>
        <fullName evidence="7">UPF0042 nucleotide-binding protein</fullName>
    </submittedName>
</protein>
<dbReference type="EMBL" id="CP018799">
    <property type="protein sequence ID" value="ATX80740.1"/>
    <property type="molecule type" value="Genomic_DNA"/>
</dbReference>
<dbReference type="GO" id="GO:0005524">
    <property type="term" value="F:ATP binding"/>
    <property type="evidence" value="ECO:0007669"/>
    <property type="project" value="UniProtKB-UniRule"/>
</dbReference>
<feature type="domain" description="RapZ C-terminal" evidence="6">
    <location>
        <begin position="159"/>
        <end position="278"/>
    </location>
</feature>
<dbReference type="NCBIfam" id="NF003828">
    <property type="entry name" value="PRK05416.1"/>
    <property type="match status" value="1"/>
</dbReference>
<keyword evidence="3 4" id="KW-0342">GTP-binding</keyword>
<dbReference type="SUPFAM" id="SSF52540">
    <property type="entry name" value="P-loop containing nucleoside triphosphate hydrolases"/>
    <property type="match status" value="1"/>
</dbReference>
<evidence type="ECO:0000256" key="4">
    <source>
        <dbReference type="HAMAP-Rule" id="MF_00636"/>
    </source>
</evidence>
<feature type="binding site" evidence="4">
    <location>
        <begin position="6"/>
        <end position="13"/>
    </location>
    <ligand>
        <name>ATP</name>
        <dbReference type="ChEBI" id="CHEBI:30616"/>
    </ligand>
</feature>